<accession>A0A1H2SQF4</accession>
<reference evidence="12 13" key="1">
    <citation type="submission" date="2016-10" db="EMBL/GenBank/DDBJ databases">
        <authorList>
            <person name="de Groot N.N."/>
        </authorList>
    </citation>
    <scope>NUCLEOTIDE SEQUENCE [LARGE SCALE GENOMIC DNA]</scope>
    <source>
        <strain evidence="12 13">DSM 23310</strain>
    </source>
</reference>
<dbReference type="Gene3D" id="3.60.140.10">
    <property type="entry name" value="CNF1/YfiH-like putative cysteine hydrolases"/>
    <property type="match status" value="1"/>
</dbReference>
<comment type="similarity">
    <text evidence="3 11">Belongs to the purine nucleoside phosphorylase YfiH/LACC1 family.</text>
</comment>
<proteinExistence type="inferred from homology"/>
<organism evidence="12 13">
    <name type="scientific">Tepidimicrobium xylanilyticum</name>
    <dbReference type="NCBI Taxonomy" id="1123352"/>
    <lineage>
        <taxon>Bacteria</taxon>
        <taxon>Bacillati</taxon>
        <taxon>Bacillota</taxon>
        <taxon>Tissierellia</taxon>
        <taxon>Tissierellales</taxon>
        <taxon>Tepidimicrobiaceae</taxon>
        <taxon>Tepidimicrobium</taxon>
    </lineage>
</organism>
<dbReference type="PANTHER" id="PTHR30616">
    <property type="entry name" value="UNCHARACTERIZED PROTEIN YFIH"/>
    <property type="match status" value="1"/>
</dbReference>
<dbReference type="Proteomes" id="UP000198828">
    <property type="component" value="Unassembled WGS sequence"/>
</dbReference>
<evidence type="ECO:0000313" key="13">
    <source>
        <dbReference type="Proteomes" id="UP000198828"/>
    </source>
</evidence>
<keyword evidence="5" id="KW-0479">Metal-binding</keyword>
<comment type="catalytic activity">
    <reaction evidence="1">
        <text>inosine + phosphate = alpha-D-ribose 1-phosphate + hypoxanthine</text>
        <dbReference type="Rhea" id="RHEA:27646"/>
        <dbReference type="ChEBI" id="CHEBI:17368"/>
        <dbReference type="ChEBI" id="CHEBI:17596"/>
        <dbReference type="ChEBI" id="CHEBI:43474"/>
        <dbReference type="ChEBI" id="CHEBI:57720"/>
        <dbReference type="EC" id="2.4.2.1"/>
    </reaction>
    <physiologicalReaction direction="left-to-right" evidence="1">
        <dbReference type="Rhea" id="RHEA:27647"/>
    </physiologicalReaction>
</comment>
<evidence type="ECO:0000256" key="1">
    <source>
        <dbReference type="ARBA" id="ARBA00000553"/>
    </source>
</evidence>
<gene>
    <name evidence="12" type="ORF">SAMN05660923_00501</name>
</gene>
<comment type="catalytic activity">
    <reaction evidence="10">
        <text>S-methyl-5'-thioadenosine + phosphate = 5-(methylsulfanyl)-alpha-D-ribose 1-phosphate + adenine</text>
        <dbReference type="Rhea" id="RHEA:11852"/>
        <dbReference type="ChEBI" id="CHEBI:16708"/>
        <dbReference type="ChEBI" id="CHEBI:17509"/>
        <dbReference type="ChEBI" id="CHEBI:43474"/>
        <dbReference type="ChEBI" id="CHEBI:58533"/>
        <dbReference type="EC" id="2.4.2.28"/>
    </reaction>
    <physiologicalReaction direction="left-to-right" evidence="10">
        <dbReference type="Rhea" id="RHEA:11853"/>
    </physiologicalReaction>
</comment>
<dbReference type="RefSeq" id="WP_159428590.1">
    <property type="nucleotide sequence ID" value="NZ_BSYN01000002.1"/>
</dbReference>
<evidence type="ECO:0000313" key="12">
    <source>
        <dbReference type="EMBL" id="SDW33279.1"/>
    </source>
</evidence>
<protein>
    <recommendedName>
        <fullName evidence="11">Purine nucleoside phosphorylase</fullName>
    </recommendedName>
</protein>
<keyword evidence="7" id="KW-0862">Zinc</keyword>
<dbReference type="NCBIfam" id="TIGR00726">
    <property type="entry name" value="peptidoglycan editing factor PgeF"/>
    <property type="match status" value="1"/>
</dbReference>
<keyword evidence="4" id="KW-0808">Transferase</keyword>
<dbReference type="CDD" id="cd16833">
    <property type="entry name" value="YfiH"/>
    <property type="match status" value="1"/>
</dbReference>
<keyword evidence="6" id="KW-0378">Hydrolase</keyword>
<comment type="catalytic activity">
    <reaction evidence="9">
        <text>adenosine + phosphate = alpha-D-ribose 1-phosphate + adenine</text>
        <dbReference type="Rhea" id="RHEA:27642"/>
        <dbReference type="ChEBI" id="CHEBI:16335"/>
        <dbReference type="ChEBI" id="CHEBI:16708"/>
        <dbReference type="ChEBI" id="CHEBI:43474"/>
        <dbReference type="ChEBI" id="CHEBI:57720"/>
        <dbReference type="EC" id="2.4.2.1"/>
    </reaction>
    <physiologicalReaction direction="left-to-right" evidence="9">
        <dbReference type="Rhea" id="RHEA:27643"/>
    </physiologicalReaction>
</comment>
<evidence type="ECO:0000256" key="2">
    <source>
        <dbReference type="ARBA" id="ARBA00003215"/>
    </source>
</evidence>
<dbReference type="GO" id="GO:0005507">
    <property type="term" value="F:copper ion binding"/>
    <property type="evidence" value="ECO:0007669"/>
    <property type="project" value="TreeGrafter"/>
</dbReference>
<sequence length="244" mass="27863">MIKIKNHDHKAIYYQFERFNELNYISHLFTTKIGWGDSKIDILSDILDVARDRIISVKQVHGTDILIIGREFDNVEISKTSADGLITNIPNIVLTTYHADCVPLFFIDLTNKVVGLAHAGWKGTFENIAGRMLDRMKEVYGSDYREILVGIGPSIGSCCYEFGEDLADKFDERYKEFSNIIEQKDGKLYLDLWKLNYLLLTIKGIPERNIILSNICTSCNTEVFYSYRKEKGTKGRMIAAIGLV</sequence>
<dbReference type="PANTHER" id="PTHR30616:SF2">
    <property type="entry name" value="PURINE NUCLEOSIDE PHOSPHORYLASE LACC1"/>
    <property type="match status" value="1"/>
</dbReference>
<dbReference type="OrthoDB" id="4279at2"/>
<dbReference type="EMBL" id="FNNG01000002">
    <property type="protein sequence ID" value="SDW33279.1"/>
    <property type="molecule type" value="Genomic_DNA"/>
</dbReference>
<dbReference type="InterPro" id="IPR003730">
    <property type="entry name" value="Cu_polyphenol_OxRdtase"/>
</dbReference>
<comment type="function">
    <text evidence="2">Purine nucleoside enzyme that catalyzes the phosphorolysis of adenosine and inosine nucleosides, yielding D-ribose 1-phosphate and the respective free bases, adenine and hypoxanthine. Also catalyzes the phosphorolysis of S-methyl-5'-thioadenosine into adenine and S-methyl-5-thio-alpha-D-ribose 1-phosphate. Also has adenosine deaminase activity.</text>
</comment>
<keyword evidence="13" id="KW-1185">Reference proteome</keyword>
<comment type="catalytic activity">
    <reaction evidence="8">
        <text>adenosine + H2O + H(+) = inosine + NH4(+)</text>
        <dbReference type="Rhea" id="RHEA:24408"/>
        <dbReference type="ChEBI" id="CHEBI:15377"/>
        <dbReference type="ChEBI" id="CHEBI:15378"/>
        <dbReference type="ChEBI" id="CHEBI:16335"/>
        <dbReference type="ChEBI" id="CHEBI:17596"/>
        <dbReference type="ChEBI" id="CHEBI:28938"/>
        <dbReference type="EC" id="3.5.4.4"/>
    </reaction>
    <physiologicalReaction direction="left-to-right" evidence="8">
        <dbReference type="Rhea" id="RHEA:24409"/>
    </physiologicalReaction>
</comment>
<dbReference type="SUPFAM" id="SSF64438">
    <property type="entry name" value="CNF1/YfiH-like putative cysteine hydrolases"/>
    <property type="match status" value="1"/>
</dbReference>
<evidence type="ECO:0000256" key="4">
    <source>
        <dbReference type="ARBA" id="ARBA00022679"/>
    </source>
</evidence>
<dbReference type="GO" id="GO:0016787">
    <property type="term" value="F:hydrolase activity"/>
    <property type="evidence" value="ECO:0007669"/>
    <property type="project" value="UniProtKB-KW"/>
</dbReference>
<evidence type="ECO:0000256" key="7">
    <source>
        <dbReference type="ARBA" id="ARBA00022833"/>
    </source>
</evidence>
<evidence type="ECO:0000256" key="6">
    <source>
        <dbReference type="ARBA" id="ARBA00022801"/>
    </source>
</evidence>
<name>A0A1H2SQF4_9FIRM</name>
<dbReference type="Pfam" id="PF02578">
    <property type="entry name" value="Cu-oxidase_4"/>
    <property type="match status" value="1"/>
</dbReference>
<dbReference type="InterPro" id="IPR011324">
    <property type="entry name" value="Cytotoxic_necrot_fac-like_cat"/>
</dbReference>
<evidence type="ECO:0000256" key="8">
    <source>
        <dbReference type="ARBA" id="ARBA00047989"/>
    </source>
</evidence>
<dbReference type="AlphaFoldDB" id="A0A1H2SQF4"/>
<evidence type="ECO:0000256" key="5">
    <source>
        <dbReference type="ARBA" id="ARBA00022723"/>
    </source>
</evidence>
<evidence type="ECO:0000256" key="10">
    <source>
        <dbReference type="ARBA" id="ARBA00049893"/>
    </source>
</evidence>
<evidence type="ECO:0000256" key="9">
    <source>
        <dbReference type="ARBA" id="ARBA00048968"/>
    </source>
</evidence>
<dbReference type="InterPro" id="IPR038371">
    <property type="entry name" value="Cu_polyphenol_OxRdtase_sf"/>
</dbReference>
<evidence type="ECO:0000256" key="11">
    <source>
        <dbReference type="RuleBase" id="RU361274"/>
    </source>
</evidence>
<evidence type="ECO:0000256" key="3">
    <source>
        <dbReference type="ARBA" id="ARBA00007353"/>
    </source>
</evidence>
<dbReference type="GO" id="GO:0017061">
    <property type="term" value="F:S-methyl-5-thioadenosine phosphorylase activity"/>
    <property type="evidence" value="ECO:0007669"/>
    <property type="project" value="UniProtKB-EC"/>
</dbReference>